<dbReference type="RefSeq" id="WP_038481810.1">
    <property type="nucleotide sequence ID" value="NZ_CP003923.1"/>
</dbReference>
<feature type="transmembrane region" description="Helical" evidence="7">
    <location>
        <begin position="21"/>
        <end position="42"/>
    </location>
</feature>
<evidence type="ECO:0000256" key="4">
    <source>
        <dbReference type="ARBA" id="ARBA00022989"/>
    </source>
</evidence>
<evidence type="ECO:0000256" key="5">
    <source>
        <dbReference type="ARBA" id="ARBA00023136"/>
    </source>
</evidence>
<reference evidence="10 11" key="1">
    <citation type="journal article" date="2014" name="Gene">
        <title>A comparative genomic analysis of the alkalitolerant soil bacterium Bacillus lehensis G1.</title>
        <authorList>
            <person name="Noor Y.M."/>
            <person name="Samsulrizal N.H."/>
            <person name="Jema'on N.A."/>
            <person name="Low K.O."/>
            <person name="Ramli A.N."/>
            <person name="Alias N.I."/>
            <person name="Damis S.I."/>
            <person name="Fuzi S.F."/>
            <person name="Isa M.N."/>
            <person name="Murad A.M."/>
            <person name="Raih M.F."/>
            <person name="Bakar F.D."/>
            <person name="Najimudin N."/>
            <person name="Mahadi N.M."/>
            <person name="Illias R.M."/>
        </authorList>
    </citation>
    <scope>NUCLEOTIDE SEQUENCE [LARGE SCALE GENOMIC DNA]</scope>
    <source>
        <strain evidence="10 11">G1</strain>
    </source>
</reference>
<organism evidence="10 11">
    <name type="scientific">Shouchella lehensis G1</name>
    <dbReference type="NCBI Taxonomy" id="1246626"/>
    <lineage>
        <taxon>Bacteria</taxon>
        <taxon>Bacillati</taxon>
        <taxon>Bacillota</taxon>
        <taxon>Bacilli</taxon>
        <taxon>Bacillales</taxon>
        <taxon>Bacillaceae</taxon>
        <taxon>Shouchella</taxon>
    </lineage>
</organism>
<evidence type="ECO:0000259" key="8">
    <source>
        <dbReference type="Pfam" id="PF02687"/>
    </source>
</evidence>
<dbReference type="GO" id="GO:0005886">
    <property type="term" value="C:plasma membrane"/>
    <property type="evidence" value="ECO:0007669"/>
    <property type="project" value="UniProtKB-SubCell"/>
</dbReference>
<feature type="transmembrane region" description="Helical" evidence="7">
    <location>
        <begin position="270"/>
        <end position="298"/>
    </location>
</feature>
<dbReference type="eggNOG" id="COG0577">
    <property type="taxonomic scope" value="Bacteria"/>
</dbReference>
<dbReference type="HOGENOM" id="CLU_000604_8_0_9"/>
<dbReference type="Pfam" id="PF12704">
    <property type="entry name" value="MacB_PCD"/>
    <property type="match status" value="1"/>
</dbReference>
<evidence type="ECO:0000259" key="9">
    <source>
        <dbReference type="Pfam" id="PF12704"/>
    </source>
</evidence>
<evidence type="ECO:0000256" key="6">
    <source>
        <dbReference type="ARBA" id="ARBA00038076"/>
    </source>
</evidence>
<dbReference type="GO" id="GO:0022857">
    <property type="term" value="F:transmembrane transporter activity"/>
    <property type="evidence" value="ECO:0007669"/>
    <property type="project" value="TreeGrafter"/>
</dbReference>
<feature type="domain" description="MacB-like periplasmic core" evidence="9">
    <location>
        <begin position="22"/>
        <end position="236"/>
    </location>
</feature>
<dbReference type="OrthoDB" id="9770036at2"/>
<gene>
    <name evidence="10" type="ORF">BleG1_2684</name>
</gene>
<name>A0A060M573_9BACI</name>
<evidence type="ECO:0000256" key="1">
    <source>
        <dbReference type="ARBA" id="ARBA00004651"/>
    </source>
</evidence>
<evidence type="ECO:0000256" key="2">
    <source>
        <dbReference type="ARBA" id="ARBA00022475"/>
    </source>
</evidence>
<dbReference type="InterPro" id="IPR003838">
    <property type="entry name" value="ABC3_permease_C"/>
</dbReference>
<accession>A0A060M573</accession>
<dbReference type="EMBL" id="CP003923">
    <property type="protein sequence ID" value="AIC95249.1"/>
    <property type="molecule type" value="Genomic_DNA"/>
</dbReference>
<comment type="similarity">
    <text evidence="6">Belongs to the ABC-4 integral membrane protein family.</text>
</comment>
<evidence type="ECO:0000313" key="10">
    <source>
        <dbReference type="EMBL" id="AIC95249.1"/>
    </source>
</evidence>
<dbReference type="PANTHER" id="PTHR30572">
    <property type="entry name" value="MEMBRANE COMPONENT OF TRANSPORTER-RELATED"/>
    <property type="match status" value="1"/>
</dbReference>
<dbReference type="STRING" id="1246626.BleG1_2684"/>
<dbReference type="Proteomes" id="UP000027142">
    <property type="component" value="Chromosome"/>
</dbReference>
<feature type="transmembrane region" description="Helical" evidence="7">
    <location>
        <begin position="319"/>
        <end position="348"/>
    </location>
</feature>
<dbReference type="Pfam" id="PF02687">
    <property type="entry name" value="FtsX"/>
    <property type="match status" value="1"/>
</dbReference>
<keyword evidence="11" id="KW-1185">Reference proteome</keyword>
<dbReference type="KEGG" id="ble:BleG1_2684"/>
<dbReference type="InterPro" id="IPR050250">
    <property type="entry name" value="Macrolide_Exporter_MacB"/>
</dbReference>
<keyword evidence="4 7" id="KW-1133">Transmembrane helix</keyword>
<dbReference type="InterPro" id="IPR025857">
    <property type="entry name" value="MacB_PCD"/>
</dbReference>
<keyword evidence="3 7" id="KW-0812">Transmembrane</keyword>
<dbReference type="PANTHER" id="PTHR30572:SF4">
    <property type="entry name" value="ABC TRANSPORTER PERMEASE YTRF"/>
    <property type="match status" value="1"/>
</dbReference>
<keyword evidence="2" id="KW-1003">Cell membrane</keyword>
<feature type="domain" description="ABC3 transporter permease C-terminal" evidence="8">
    <location>
        <begin position="278"/>
        <end position="390"/>
    </location>
</feature>
<feature type="transmembrane region" description="Helical" evidence="7">
    <location>
        <begin position="360"/>
        <end position="380"/>
    </location>
</feature>
<dbReference type="PATRIC" id="fig|1246626.3.peg.2675"/>
<comment type="subcellular location">
    <subcellularLocation>
        <location evidence="1">Cell membrane</location>
        <topology evidence="1">Multi-pass membrane protein</topology>
    </subcellularLocation>
</comment>
<proteinExistence type="inferred from homology"/>
<evidence type="ECO:0000313" key="11">
    <source>
        <dbReference type="Proteomes" id="UP000027142"/>
    </source>
</evidence>
<keyword evidence="5 7" id="KW-0472">Membrane</keyword>
<evidence type="ECO:0000256" key="3">
    <source>
        <dbReference type="ARBA" id="ARBA00022692"/>
    </source>
</evidence>
<dbReference type="AlphaFoldDB" id="A0A060M573"/>
<sequence>MNIIENIKMAFSSIVAQKMRAILTTLGIIIGVAAVIIVVAIGQGAEQKLKEQMIGVENIRTVYFEPSEEDQAQNPNIWFGQQYTEQDLEDIQALPDVQSVVATASDYRTLSVGEMESEADIIGTNMHYFDLYQYNAMDGELLTPIDFLAGTRKVVISTSLAEMLFPYESPVGQTMKIGAYPMEIIGVLAPSESILSYEYEQVIMPYETWKQIFFREGYSGLSISAESVEQAEWAVADVMYTLNTNHDTIDAYQSHDASQFLEADAGITQILTVIIGGIAGISLLVGGIGVMNIMLVSVTERTREIGIRKSMGATTGQIMLQFLVESVVLTFLGGLIGILIGSLLVVLIGNGFDLDVALSIPVITIATTFSIVVGVVFGLLPANKAAKLDPVDALRYE</sequence>
<evidence type="ECO:0000256" key="7">
    <source>
        <dbReference type="SAM" id="Phobius"/>
    </source>
</evidence>
<protein>
    <submittedName>
        <fullName evidence="10">Peptide ABC transporter permease</fullName>
    </submittedName>
</protein>